<evidence type="ECO:0000256" key="2">
    <source>
        <dbReference type="ARBA" id="ARBA00017625"/>
    </source>
</evidence>
<dbReference type="AlphaFoldDB" id="A0A2C6WRX8"/>
<dbReference type="InterPro" id="IPR045851">
    <property type="entry name" value="AMP-bd_C_sf"/>
</dbReference>
<evidence type="ECO:0000313" key="7">
    <source>
        <dbReference type="Proteomes" id="UP000223828"/>
    </source>
</evidence>
<dbReference type="InterPro" id="IPR020845">
    <property type="entry name" value="AMP-binding_CS"/>
</dbReference>
<dbReference type="OrthoDB" id="9757771at2"/>
<organism evidence="6 7">
    <name type="scientific">Staphylococcus edaphicus</name>
    <dbReference type="NCBI Taxonomy" id="1955013"/>
    <lineage>
        <taxon>Bacteria</taxon>
        <taxon>Bacillati</taxon>
        <taxon>Bacillota</taxon>
        <taxon>Bacilli</taxon>
        <taxon>Bacillales</taxon>
        <taxon>Staphylococcaceae</taxon>
        <taxon>Staphylococcus</taxon>
    </lineage>
</organism>
<keyword evidence="3" id="KW-0436">Ligase</keyword>
<dbReference type="PROSITE" id="PS00455">
    <property type="entry name" value="AMP_BINDING"/>
    <property type="match status" value="1"/>
</dbReference>
<gene>
    <name evidence="6" type="ORF">BTJ66_03420</name>
</gene>
<dbReference type="Gene3D" id="3.30.300.30">
    <property type="match status" value="1"/>
</dbReference>
<evidence type="ECO:0000256" key="1">
    <source>
        <dbReference type="ARBA" id="ARBA00006432"/>
    </source>
</evidence>
<dbReference type="InterPro" id="IPR042099">
    <property type="entry name" value="ANL_N_sf"/>
</dbReference>
<dbReference type="EMBL" id="MRZN01000003">
    <property type="protein sequence ID" value="PHK50544.1"/>
    <property type="molecule type" value="Genomic_DNA"/>
</dbReference>
<evidence type="ECO:0000256" key="4">
    <source>
        <dbReference type="ARBA" id="ARBA00032875"/>
    </source>
</evidence>
<sequence>MQLLEKIEHYAQVQPDRYALDFGQDKRTYTQIAHKIRQHKERFKKVPKYSYVGLLLEDPLTTVEIYLTLLQQHCVPCILDFRWSQEQIDTLVDSYGIPFLITNDFTLIDTHKKQELLKWHEDLLHIGFTSGTTGLPKAYYRNEISWIYSYKETEKLMKKDVNTLIAPGPLSHSLSLYVCIFALYSGRHFIGQQTFNSQRLMTKIEQEKTGAPYALFVVPTMLVSCLTIHGEAKGFSYLFTTGDKLQSHVRHQVRNRFPHTQLIEFFGTSEASFISYNYNDEAPSASVGKLFPNVEVKLTQPDERGIGILKVNSNMVFSGYVSQRKVDNQWIDIGDFASMDEQNHLYLHGRQYDRMIIGGRNVYPTEIERVAQKFEVFNEVLVISAPHAKFGEIAILLYTGSHHVKHSVLKAFLIKRLARYQIPSKILKVEQMQYTQSGKIARETMKKRYLKGEL</sequence>
<comment type="caution">
    <text evidence="6">The sequence shown here is derived from an EMBL/GenBank/DDBJ whole genome shotgun (WGS) entry which is preliminary data.</text>
</comment>
<evidence type="ECO:0000313" key="6">
    <source>
        <dbReference type="EMBL" id="PHK50544.1"/>
    </source>
</evidence>
<evidence type="ECO:0000256" key="3">
    <source>
        <dbReference type="ARBA" id="ARBA00022598"/>
    </source>
</evidence>
<dbReference type="Pfam" id="PF00501">
    <property type="entry name" value="AMP-binding"/>
    <property type="match status" value="1"/>
</dbReference>
<dbReference type="PANTHER" id="PTHR43201">
    <property type="entry name" value="ACYL-COA SYNTHETASE"/>
    <property type="match status" value="1"/>
</dbReference>
<dbReference type="GO" id="GO:0031956">
    <property type="term" value="F:medium-chain fatty acid-CoA ligase activity"/>
    <property type="evidence" value="ECO:0007669"/>
    <property type="project" value="TreeGrafter"/>
</dbReference>
<accession>A0A2C6WRX8</accession>
<comment type="similarity">
    <text evidence="1">Belongs to the ATP-dependent AMP-binding enzyme family.</text>
</comment>
<dbReference type="GO" id="GO:0006631">
    <property type="term" value="P:fatty acid metabolic process"/>
    <property type="evidence" value="ECO:0007669"/>
    <property type="project" value="TreeGrafter"/>
</dbReference>
<dbReference type="SUPFAM" id="SSF56801">
    <property type="entry name" value="Acetyl-CoA synthetase-like"/>
    <property type="match status" value="1"/>
</dbReference>
<reference evidence="7" key="1">
    <citation type="submission" date="2017-10" db="EMBL/GenBank/DDBJ databases">
        <title>Staphylococcus edaphicus sp. nov., isolated in Antarctica, harbouring mecC gene and genomic islands essential in adaptation to extreme environment.</title>
        <authorList>
            <person name="Pantucek R."/>
            <person name="Sedlacek I."/>
            <person name="Indrakova A."/>
            <person name="Vrbovska V."/>
            <person name="Maslanova I."/>
            <person name="Kovarovic V."/>
            <person name="Svec P."/>
            <person name="Kralova S."/>
            <person name="Kristofova L."/>
            <person name="Keklakova J."/>
            <person name="Petras P."/>
            <person name="Doskar J."/>
        </authorList>
    </citation>
    <scope>NUCLEOTIDE SEQUENCE [LARGE SCALE GENOMIC DNA]</scope>
    <source>
        <strain evidence="7">CCM 5085</strain>
    </source>
</reference>
<evidence type="ECO:0000259" key="5">
    <source>
        <dbReference type="Pfam" id="PF00501"/>
    </source>
</evidence>
<dbReference type="Gene3D" id="3.40.50.12780">
    <property type="entry name" value="N-terminal domain of ligase-like"/>
    <property type="match status" value="1"/>
</dbReference>
<dbReference type="InterPro" id="IPR000873">
    <property type="entry name" value="AMP-dep_synth/lig_dom"/>
</dbReference>
<dbReference type="Proteomes" id="UP000223828">
    <property type="component" value="Unassembled WGS sequence"/>
</dbReference>
<name>A0A2C6WRX8_9STAP</name>
<feature type="domain" description="AMP-dependent synthetase/ligase" evidence="5">
    <location>
        <begin position="120"/>
        <end position="320"/>
    </location>
</feature>
<dbReference type="PANTHER" id="PTHR43201:SF5">
    <property type="entry name" value="MEDIUM-CHAIN ACYL-COA LIGASE ACSF2, MITOCHONDRIAL"/>
    <property type="match status" value="1"/>
</dbReference>
<proteinExistence type="inferred from homology"/>
<protein>
    <recommendedName>
        <fullName evidence="2">Putative long chain fatty acid-CoA ligase VraA</fullName>
    </recommendedName>
    <alternativeName>
        <fullName evidence="4">Acyl-CoA synthetase</fullName>
    </alternativeName>
</protein>